<dbReference type="InterPro" id="IPR049946">
    <property type="entry name" value="RIBOSOMAL_L20_CS"/>
</dbReference>
<evidence type="ECO:0000256" key="3">
    <source>
        <dbReference type="ARBA" id="ARBA00022884"/>
    </source>
</evidence>
<dbReference type="SUPFAM" id="SSF74731">
    <property type="entry name" value="Ribosomal protein L20"/>
    <property type="match status" value="1"/>
</dbReference>
<gene>
    <name evidence="7 10" type="primary">rplT</name>
    <name evidence="10" type="ORF">P0082_08085</name>
</gene>
<dbReference type="NCBIfam" id="TIGR01032">
    <property type="entry name" value="rplT_bact"/>
    <property type="match status" value="1"/>
</dbReference>
<evidence type="ECO:0000313" key="11">
    <source>
        <dbReference type="Proteomes" id="UP001228690"/>
    </source>
</evidence>
<comment type="similarity">
    <text evidence="1 7 8">Belongs to the bacterial ribosomal protein bL20 family.</text>
</comment>
<keyword evidence="2 7" id="KW-0699">rRNA-binding</keyword>
<dbReference type="PANTHER" id="PTHR10986">
    <property type="entry name" value="39S RIBOSOMAL PROTEIN L20"/>
    <property type="match status" value="1"/>
</dbReference>
<dbReference type="PRINTS" id="PR00062">
    <property type="entry name" value="RIBOSOMALL20"/>
</dbReference>
<dbReference type="Proteomes" id="UP001228690">
    <property type="component" value="Chromosome"/>
</dbReference>
<dbReference type="GO" id="GO:0005840">
    <property type="term" value="C:ribosome"/>
    <property type="evidence" value="ECO:0007669"/>
    <property type="project" value="UniProtKB-KW"/>
</dbReference>
<keyword evidence="11" id="KW-1185">Reference proteome</keyword>
<keyword evidence="5 7" id="KW-0687">Ribonucleoprotein</keyword>
<protein>
    <recommendedName>
        <fullName evidence="6 7">Large ribosomal subunit protein bL20</fullName>
    </recommendedName>
</protein>
<dbReference type="HAMAP" id="MF_00382">
    <property type="entry name" value="Ribosomal_bL20"/>
    <property type="match status" value="1"/>
</dbReference>
<dbReference type="Gene3D" id="1.10.1900.20">
    <property type="entry name" value="Ribosomal protein L20"/>
    <property type="match status" value="1"/>
</dbReference>
<dbReference type="Gene3D" id="6.10.160.10">
    <property type="match status" value="1"/>
</dbReference>
<organism evidence="10 11">
    <name type="scientific">Candidatus Haliotispira prima</name>
    <dbReference type="NCBI Taxonomy" id="3034016"/>
    <lineage>
        <taxon>Bacteria</taxon>
        <taxon>Pseudomonadati</taxon>
        <taxon>Spirochaetota</taxon>
        <taxon>Spirochaetia</taxon>
        <taxon>Spirochaetales</taxon>
        <taxon>Spirochaetaceae</taxon>
        <taxon>Candidatus Haliotispira</taxon>
    </lineage>
</organism>
<dbReference type="InterPro" id="IPR035566">
    <property type="entry name" value="Ribosomal_protein_bL20_C"/>
</dbReference>
<sequence>MPRAIDGTRRKDRREKVLERAKGFRGRPGKLLRQAKDATAKAGVYAYRDRKRRKRDFRRLWIARISAACREQGLSYSQFMAGVIKNNIQLNRKALSNMAIEDPEAFSLIVRKVRPQL</sequence>
<evidence type="ECO:0000256" key="6">
    <source>
        <dbReference type="ARBA" id="ARBA00035172"/>
    </source>
</evidence>
<dbReference type="CDD" id="cd07026">
    <property type="entry name" value="Ribosomal_L20"/>
    <property type="match status" value="1"/>
</dbReference>
<feature type="region of interest" description="Disordered" evidence="9">
    <location>
        <begin position="1"/>
        <end position="20"/>
    </location>
</feature>
<evidence type="ECO:0000256" key="1">
    <source>
        <dbReference type="ARBA" id="ARBA00007698"/>
    </source>
</evidence>
<evidence type="ECO:0000313" key="10">
    <source>
        <dbReference type="EMBL" id="WGK68438.1"/>
    </source>
</evidence>
<reference evidence="10 11" key="1">
    <citation type="submission" date="2023-04" db="EMBL/GenBank/DDBJ databases">
        <title>Spirochaete genome identified in red abalone sample constitutes a novel genus.</title>
        <authorList>
            <person name="Sharma S.P."/>
            <person name="Purcell C.M."/>
            <person name="Hyde J.R."/>
            <person name="Severin A.J."/>
        </authorList>
    </citation>
    <scope>NUCLEOTIDE SEQUENCE [LARGE SCALE GENOMIC DNA]</scope>
    <source>
        <strain evidence="10 11">SP-2023</strain>
    </source>
</reference>
<dbReference type="EMBL" id="CP123443">
    <property type="protein sequence ID" value="WGK68438.1"/>
    <property type="molecule type" value="Genomic_DNA"/>
</dbReference>
<keyword evidence="3 7" id="KW-0694">RNA-binding</keyword>
<dbReference type="RefSeq" id="WP_326926619.1">
    <property type="nucleotide sequence ID" value="NZ_CP123443.1"/>
</dbReference>
<dbReference type="InterPro" id="IPR005813">
    <property type="entry name" value="Ribosomal_bL20"/>
</dbReference>
<name>A0ABY8MH02_9SPIO</name>
<evidence type="ECO:0000256" key="5">
    <source>
        <dbReference type="ARBA" id="ARBA00023274"/>
    </source>
</evidence>
<proteinExistence type="inferred from homology"/>
<comment type="function">
    <text evidence="7 8">Binds directly to 23S ribosomal RNA and is necessary for the in vitro assembly process of the 50S ribosomal subunit. It is not involved in the protein synthesizing functions of that subunit.</text>
</comment>
<accession>A0ABY8MH02</accession>
<evidence type="ECO:0000256" key="8">
    <source>
        <dbReference type="RuleBase" id="RU000560"/>
    </source>
</evidence>
<evidence type="ECO:0000256" key="2">
    <source>
        <dbReference type="ARBA" id="ARBA00022730"/>
    </source>
</evidence>
<dbReference type="Pfam" id="PF00453">
    <property type="entry name" value="Ribosomal_L20"/>
    <property type="match status" value="1"/>
</dbReference>
<dbReference type="PROSITE" id="PS00937">
    <property type="entry name" value="RIBOSOMAL_L20"/>
    <property type="match status" value="1"/>
</dbReference>
<evidence type="ECO:0000256" key="9">
    <source>
        <dbReference type="SAM" id="MobiDB-lite"/>
    </source>
</evidence>
<keyword evidence="4 7" id="KW-0689">Ribosomal protein</keyword>
<evidence type="ECO:0000256" key="4">
    <source>
        <dbReference type="ARBA" id="ARBA00022980"/>
    </source>
</evidence>
<evidence type="ECO:0000256" key="7">
    <source>
        <dbReference type="HAMAP-Rule" id="MF_00382"/>
    </source>
</evidence>